<dbReference type="InterPro" id="IPR018490">
    <property type="entry name" value="cNMP-bd_dom_sf"/>
</dbReference>
<evidence type="ECO:0000313" key="9">
    <source>
        <dbReference type="Proteomes" id="UP000092443"/>
    </source>
</evidence>
<gene>
    <name evidence="10 11" type="primary">LOC119644821</name>
</gene>
<comment type="subcellular location">
    <subcellularLocation>
        <location evidence="1">Membrane</location>
        <topology evidence="1">Multi-pass membrane protein</topology>
    </subcellularLocation>
</comment>
<evidence type="ECO:0000259" key="8">
    <source>
        <dbReference type="Pfam" id="PF04831"/>
    </source>
</evidence>
<name>A0A9C5ZNU8_9MUSC</name>
<comment type="similarity">
    <text evidence="2">Belongs to the popeye family.</text>
</comment>
<evidence type="ECO:0000256" key="5">
    <source>
        <dbReference type="ARBA" id="ARBA00023136"/>
    </source>
</evidence>
<accession>A0A9C5ZNU8</accession>
<dbReference type="GO" id="GO:0007507">
    <property type="term" value="P:heart development"/>
    <property type="evidence" value="ECO:0007669"/>
    <property type="project" value="TreeGrafter"/>
</dbReference>
<feature type="domain" description="POPDC1-3" evidence="8">
    <location>
        <begin position="128"/>
        <end position="350"/>
    </location>
</feature>
<dbReference type="Proteomes" id="UP000092443">
    <property type="component" value="Unplaced"/>
</dbReference>
<dbReference type="Pfam" id="PF04831">
    <property type="entry name" value="POPDC1-3"/>
    <property type="match status" value="1"/>
</dbReference>
<evidence type="ECO:0000256" key="1">
    <source>
        <dbReference type="ARBA" id="ARBA00004141"/>
    </source>
</evidence>
<organism evidence="9 11">
    <name type="scientific">Glossina fuscipes</name>
    <dbReference type="NCBI Taxonomy" id="7396"/>
    <lineage>
        <taxon>Eukaryota</taxon>
        <taxon>Metazoa</taxon>
        <taxon>Ecdysozoa</taxon>
        <taxon>Arthropoda</taxon>
        <taxon>Hexapoda</taxon>
        <taxon>Insecta</taxon>
        <taxon>Pterygota</taxon>
        <taxon>Neoptera</taxon>
        <taxon>Endopterygota</taxon>
        <taxon>Diptera</taxon>
        <taxon>Brachycera</taxon>
        <taxon>Muscomorpha</taxon>
        <taxon>Hippoboscoidea</taxon>
        <taxon>Glossinidae</taxon>
        <taxon>Glossina</taxon>
    </lineage>
</organism>
<dbReference type="RefSeq" id="XP_037900509.1">
    <property type="nucleotide sequence ID" value="XM_038044581.1"/>
</dbReference>
<dbReference type="InterPro" id="IPR055272">
    <property type="entry name" value="POPDC1-3_dom"/>
</dbReference>
<dbReference type="GO" id="GO:0042383">
    <property type="term" value="C:sarcolemma"/>
    <property type="evidence" value="ECO:0007669"/>
    <property type="project" value="TreeGrafter"/>
</dbReference>
<evidence type="ECO:0000256" key="4">
    <source>
        <dbReference type="ARBA" id="ARBA00022989"/>
    </source>
</evidence>
<keyword evidence="3 7" id="KW-0812">Transmembrane</keyword>
<evidence type="ECO:0000256" key="2">
    <source>
        <dbReference type="ARBA" id="ARBA00007146"/>
    </source>
</evidence>
<reference evidence="10 11" key="1">
    <citation type="submission" date="2025-04" db="UniProtKB">
        <authorList>
            <consortium name="RefSeq"/>
        </authorList>
    </citation>
    <scope>IDENTIFICATION</scope>
    <source>
        <tissue evidence="10 11">Whole body pupa</tissue>
    </source>
</reference>
<evidence type="ECO:0000313" key="11">
    <source>
        <dbReference type="RefSeq" id="XP_037900517.1"/>
    </source>
</evidence>
<dbReference type="GO" id="GO:0030552">
    <property type="term" value="F:cAMP binding"/>
    <property type="evidence" value="ECO:0007669"/>
    <property type="project" value="TreeGrafter"/>
</dbReference>
<keyword evidence="5 7" id="KW-0472">Membrane</keyword>
<dbReference type="SUPFAM" id="SSF51206">
    <property type="entry name" value="cAMP-binding domain-like"/>
    <property type="match status" value="1"/>
</dbReference>
<keyword evidence="4 7" id="KW-1133">Transmembrane helix</keyword>
<evidence type="ECO:0000256" key="6">
    <source>
        <dbReference type="SAM" id="MobiDB-lite"/>
    </source>
</evidence>
<feature type="transmembrane region" description="Helical" evidence="7">
    <location>
        <begin position="154"/>
        <end position="174"/>
    </location>
</feature>
<dbReference type="GO" id="GO:0042391">
    <property type="term" value="P:regulation of membrane potential"/>
    <property type="evidence" value="ECO:0007669"/>
    <property type="project" value="TreeGrafter"/>
</dbReference>
<evidence type="ECO:0000256" key="7">
    <source>
        <dbReference type="SAM" id="Phobius"/>
    </source>
</evidence>
<dbReference type="KEGG" id="gfs:119644821"/>
<dbReference type="AlphaFoldDB" id="A0A9C5ZNU8"/>
<sequence length="466" mass="50793">MLLISALALGLVETTNLNTGIAISGSAINSVSVAAVHIPPTTINSIAAGHVNTVIHAGVANAISTSLLESTTMTAVAGGTDAGGGSGGGGGTSANNGATSSSWDNNATIRSANPGDWSIEQCVTWQRPHHLYFQLGNAFLLLAFLAPHGSYGTLWLRAMLTVGSILLGMYGYMIDCAQDFVLWSGLFFGVNFIYFIVILCQLRPVRFDREIEAVYASLFKPLRVSRHQFKKVLNCMKVIRALKYQEVYAQEKVTKVDSLSLVLSGKLVVSQNQRALHIVFPHQFLDSPEWFGVSTDDYFQVSIMAMEESRVLIWHRDKLKLSIMAEPFLQTVFDHILGRDVVKKLMQVTQVSESIASNGFLPSGGYDDAEDKPMLIMKKSIEGHSLTALINRQLQEEHVPLLLGRTYTTKHFQLIKPMAGLTIDGLSSNAKAKSNNQSSAIVGRCRQANQIIEDNSTDANELTSPC</sequence>
<evidence type="ECO:0000313" key="10">
    <source>
        <dbReference type="RefSeq" id="XP_037900509.1"/>
    </source>
</evidence>
<feature type="compositionally biased region" description="Low complexity" evidence="6">
    <location>
        <begin position="93"/>
        <end position="102"/>
    </location>
</feature>
<feature type="transmembrane region" description="Helical" evidence="7">
    <location>
        <begin position="180"/>
        <end position="200"/>
    </location>
</feature>
<dbReference type="PANTHER" id="PTHR12101">
    <property type="entry name" value="POPEYE DOMAIN CONTAINING PROTEIN"/>
    <property type="match status" value="1"/>
</dbReference>
<proteinExistence type="inferred from homology"/>
<keyword evidence="9" id="KW-1185">Reference proteome</keyword>
<dbReference type="Gene3D" id="2.60.120.10">
    <property type="entry name" value="Jelly Rolls"/>
    <property type="match status" value="1"/>
</dbReference>
<dbReference type="RefSeq" id="XP_037900517.1">
    <property type="nucleotide sequence ID" value="XM_038044589.1"/>
</dbReference>
<protein>
    <submittedName>
        <fullName evidence="10 11">Blood vessel epicardial substance isoform X1</fullName>
    </submittedName>
</protein>
<dbReference type="InterPro" id="IPR014710">
    <property type="entry name" value="RmlC-like_jellyroll"/>
</dbReference>
<evidence type="ECO:0000256" key="3">
    <source>
        <dbReference type="ARBA" id="ARBA00022692"/>
    </source>
</evidence>
<dbReference type="InterPro" id="IPR006916">
    <property type="entry name" value="POPDC1-3"/>
</dbReference>
<feature type="region of interest" description="Disordered" evidence="6">
    <location>
        <begin position="79"/>
        <end position="105"/>
    </location>
</feature>
<feature type="compositionally biased region" description="Gly residues" evidence="6">
    <location>
        <begin position="80"/>
        <end position="92"/>
    </location>
</feature>
<dbReference type="GeneID" id="119644821"/>
<dbReference type="GO" id="GO:0051146">
    <property type="term" value="P:striated muscle cell differentiation"/>
    <property type="evidence" value="ECO:0007669"/>
    <property type="project" value="TreeGrafter"/>
</dbReference>
<dbReference type="PANTHER" id="PTHR12101:SF1">
    <property type="entry name" value="BVES"/>
    <property type="match status" value="1"/>
</dbReference>